<evidence type="ECO:0000256" key="1">
    <source>
        <dbReference type="ARBA" id="ARBA00004414"/>
    </source>
</evidence>
<evidence type="ECO:0000256" key="6">
    <source>
        <dbReference type="ARBA" id="ARBA00022833"/>
    </source>
</evidence>
<proteinExistence type="evidence at transcript level"/>
<protein>
    <submittedName>
        <fullName evidence="10">Putative lipopolysaccharide-induced tumor necrosis factor-alpha factor</fullName>
    </submittedName>
</protein>
<dbReference type="SMART" id="SM00714">
    <property type="entry name" value="LITAF"/>
    <property type="match status" value="1"/>
</dbReference>
<keyword evidence="6" id="KW-0862">Zinc</keyword>
<comment type="subcellular location">
    <subcellularLocation>
        <location evidence="2">Endosome membrane</location>
        <topology evidence="2">Peripheral membrane protein</topology>
    </subcellularLocation>
    <subcellularLocation>
        <location evidence="1">Late endosome membrane</location>
    </subcellularLocation>
    <subcellularLocation>
        <location evidence="3">Lysosome membrane</location>
        <topology evidence="3">Peripheral membrane protein</topology>
        <orientation evidence="3">Cytoplasmic side</orientation>
    </subcellularLocation>
</comment>
<dbReference type="PANTHER" id="PTHR23292:SF14">
    <property type="entry name" value="FI16615P1-RELATED"/>
    <property type="match status" value="1"/>
</dbReference>
<evidence type="ECO:0000313" key="10">
    <source>
        <dbReference type="EMBL" id="JAC14338.1"/>
    </source>
</evidence>
<dbReference type="GO" id="GO:0008270">
    <property type="term" value="F:zinc ion binding"/>
    <property type="evidence" value="ECO:0007669"/>
    <property type="project" value="TreeGrafter"/>
</dbReference>
<keyword evidence="5" id="KW-0479">Metal-binding</keyword>
<keyword evidence="8" id="KW-0812">Transmembrane</keyword>
<evidence type="ECO:0000256" key="5">
    <source>
        <dbReference type="ARBA" id="ARBA00022723"/>
    </source>
</evidence>
<dbReference type="InterPro" id="IPR037519">
    <property type="entry name" value="LITAF_fam"/>
</dbReference>
<feature type="non-terminal residue" evidence="10">
    <location>
        <position position="1"/>
    </location>
</feature>
<dbReference type="PANTHER" id="PTHR23292">
    <property type="entry name" value="LIPOPOLYSACCHARIDE-INDUCED TUMOR NECROSIS FACTOR-ALPHA FACTOR"/>
    <property type="match status" value="1"/>
</dbReference>
<evidence type="ECO:0000259" key="9">
    <source>
        <dbReference type="PROSITE" id="PS51837"/>
    </source>
</evidence>
<dbReference type="EMBL" id="GBBI01004374">
    <property type="protein sequence ID" value="JAC14338.1"/>
    <property type="molecule type" value="mRNA"/>
</dbReference>
<evidence type="ECO:0000256" key="2">
    <source>
        <dbReference type="ARBA" id="ARBA00004481"/>
    </source>
</evidence>
<evidence type="ECO:0000256" key="3">
    <source>
        <dbReference type="ARBA" id="ARBA00004630"/>
    </source>
</evidence>
<feature type="transmembrane region" description="Helical" evidence="8">
    <location>
        <begin position="99"/>
        <end position="124"/>
    </location>
</feature>
<evidence type="ECO:0000256" key="7">
    <source>
        <dbReference type="ARBA" id="ARBA00023136"/>
    </source>
</evidence>
<comment type="similarity">
    <text evidence="4">Belongs to the CDIP1/LITAF family.</text>
</comment>
<keyword evidence="7 8" id="KW-0472">Membrane</keyword>
<evidence type="ECO:0000256" key="4">
    <source>
        <dbReference type="ARBA" id="ARBA00005975"/>
    </source>
</evidence>
<sequence>PSAPPSYDEAVGGNLLNTGLYPAVPIQPSQGQPYSSHAVPSYNPQPVPCPYPVQDSGGVAVLPQRPIVGMLPVGPKSLKTTCPSCQKRISTRINTKNRLIKYVCCLLLLGSIVCSLCACLPFCMCPSTKVEHFCPACNAYLGTYVHH</sequence>
<feature type="domain" description="LITAF" evidence="9">
    <location>
        <begin position="62"/>
        <end position="146"/>
    </location>
</feature>
<keyword evidence="8" id="KW-1133">Transmembrane helix</keyword>
<dbReference type="GO" id="GO:0031902">
    <property type="term" value="C:late endosome membrane"/>
    <property type="evidence" value="ECO:0007669"/>
    <property type="project" value="UniProtKB-SubCell"/>
</dbReference>
<organism evidence="10">
    <name type="scientific">Triatoma infestans</name>
    <name type="common">Assassin bug</name>
    <dbReference type="NCBI Taxonomy" id="30076"/>
    <lineage>
        <taxon>Eukaryota</taxon>
        <taxon>Metazoa</taxon>
        <taxon>Ecdysozoa</taxon>
        <taxon>Arthropoda</taxon>
        <taxon>Hexapoda</taxon>
        <taxon>Insecta</taxon>
        <taxon>Pterygota</taxon>
        <taxon>Neoptera</taxon>
        <taxon>Paraneoptera</taxon>
        <taxon>Hemiptera</taxon>
        <taxon>Heteroptera</taxon>
        <taxon>Panheteroptera</taxon>
        <taxon>Cimicomorpha</taxon>
        <taxon>Reduviidae</taxon>
        <taxon>Triatominae</taxon>
        <taxon>Triatoma</taxon>
    </lineage>
</organism>
<name>A0A023EYS9_TRIIF</name>
<dbReference type="InterPro" id="IPR006629">
    <property type="entry name" value="LITAF"/>
</dbReference>
<accession>A0A023EYS9</accession>
<dbReference type="PROSITE" id="PS51837">
    <property type="entry name" value="LITAF"/>
    <property type="match status" value="1"/>
</dbReference>
<dbReference type="GO" id="GO:0005765">
    <property type="term" value="C:lysosomal membrane"/>
    <property type="evidence" value="ECO:0007669"/>
    <property type="project" value="UniProtKB-SubCell"/>
</dbReference>
<dbReference type="AlphaFoldDB" id="A0A023EYS9"/>
<evidence type="ECO:0000256" key="8">
    <source>
        <dbReference type="SAM" id="Phobius"/>
    </source>
</evidence>
<dbReference type="Pfam" id="PF10601">
    <property type="entry name" value="zf-LITAF-like"/>
    <property type="match status" value="1"/>
</dbReference>
<reference evidence="10" key="1">
    <citation type="journal article" date="2014" name="PLoS Negl. Trop. Dis.">
        <title>An updated insight into the Sialotranscriptome of Triatoma infestans: developmental stage and geographic variations.</title>
        <authorList>
            <person name="Schwarz A."/>
            <person name="Medrano-Mercado N."/>
            <person name="Schaub G.A."/>
            <person name="Struchiner C.J."/>
            <person name="Bargues M.D."/>
            <person name="Levy M.Z."/>
            <person name="Ribeiro J.M."/>
        </authorList>
    </citation>
    <scope>NUCLEOTIDE SEQUENCE</scope>
    <source>
        <strain evidence="10">Chile</strain>
        <tissue evidence="10">Salivary glands</tissue>
    </source>
</reference>